<keyword evidence="1" id="KW-0472">Membrane</keyword>
<name>A0ABN8Q0V5_9CNID</name>
<organism evidence="2 3">
    <name type="scientific">Porites lobata</name>
    <dbReference type="NCBI Taxonomy" id="104759"/>
    <lineage>
        <taxon>Eukaryota</taxon>
        <taxon>Metazoa</taxon>
        <taxon>Cnidaria</taxon>
        <taxon>Anthozoa</taxon>
        <taxon>Hexacorallia</taxon>
        <taxon>Scleractinia</taxon>
        <taxon>Fungiina</taxon>
        <taxon>Poritidae</taxon>
        <taxon>Porites</taxon>
    </lineage>
</organism>
<gene>
    <name evidence="2" type="ORF">PLOB_00001238</name>
</gene>
<proteinExistence type="predicted"/>
<feature type="non-terminal residue" evidence="2">
    <location>
        <position position="77"/>
    </location>
</feature>
<feature type="transmembrane region" description="Helical" evidence="1">
    <location>
        <begin position="17"/>
        <end position="35"/>
    </location>
</feature>
<feature type="non-terminal residue" evidence="2">
    <location>
        <position position="1"/>
    </location>
</feature>
<accession>A0ABN8Q0V5</accession>
<keyword evidence="1" id="KW-0812">Transmembrane</keyword>
<keyword evidence="3" id="KW-1185">Reference proteome</keyword>
<protein>
    <recommendedName>
        <fullName evidence="4">MFS transporter</fullName>
    </recommendedName>
</protein>
<evidence type="ECO:0000313" key="2">
    <source>
        <dbReference type="EMBL" id="CAH3154923.1"/>
    </source>
</evidence>
<evidence type="ECO:0008006" key="4">
    <source>
        <dbReference type="Google" id="ProtNLM"/>
    </source>
</evidence>
<comment type="caution">
    <text evidence="2">The sequence shown here is derived from an EMBL/GenBank/DDBJ whole genome shotgun (WGS) entry which is preliminary data.</text>
</comment>
<keyword evidence="1" id="KW-1133">Transmembrane helix</keyword>
<dbReference type="Proteomes" id="UP001159405">
    <property type="component" value="Unassembled WGS sequence"/>
</dbReference>
<reference evidence="2 3" key="1">
    <citation type="submission" date="2022-05" db="EMBL/GenBank/DDBJ databases">
        <authorList>
            <consortium name="Genoscope - CEA"/>
            <person name="William W."/>
        </authorList>
    </citation>
    <scope>NUCLEOTIDE SEQUENCE [LARGE SCALE GENOMIC DNA]</scope>
</reference>
<sequence length="77" mass="8601">VTDIPRNEGFREKARKWTFLAASLLVIFGCLFSVFQTQTSLLKQSTYAPVIVMGSGMSIMYLMTLTFATELTGEDKV</sequence>
<feature type="transmembrane region" description="Helical" evidence="1">
    <location>
        <begin position="47"/>
        <end position="68"/>
    </location>
</feature>
<evidence type="ECO:0000256" key="1">
    <source>
        <dbReference type="SAM" id="Phobius"/>
    </source>
</evidence>
<dbReference type="EMBL" id="CALNXK010000100">
    <property type="protein sequence ID" value="CAH3154923.1"/>
    <property type="molecule type" value="Genomic_DNA"/>
</dbReference>
<evidence type="ECO:0000313" key="3">
    <source>
        <dbReference type="Proteomes" id="UP001159405"/>
    </source>
</evidence>